<dbReference type="Pfam" id="PF14310">
    <property type="entry name" value="Fn3-like"/>
    <property type="match status" value="1"/>
</dbReference>
<dbReference type="PANTHER" id="PTHR42715:SF10">
    <property type="entry name" value="BETA-GLUCOSIDASE"/>
    <property type="match status" value="1"/>
</dbReference>
<dbReference type="PRINTS" id="PR00133">
    <property type="entry name" value="GLHYDRLASE3"/>
</dbReference>
<dbReference type="NCBIfam" id="NF011678">
    <property type="entry name" value="PRK15098.1"/>
    <property type="match status" value="1"/>
</dbReference>
<evidence type="ECO:0000256" key="3">
    <source>
        <dbReference type="ARBA" id="ARBA00023277"/>
    </source>
</evidence>
<dbReference type="InterPro" id="IPR036962">
    <property type="entry name" value="Glyco_hydro_3_N_sf"/>
</dbReference>
<dbReference type="GO" id="GO:0005975">
    <property type="term" value="P:carbohydrate metabolic process"/>
    <property type="evidence" value="ECO:0007669"/>
    <property type="project" value="InterPro"/>
</dbReference>
<organism evidence="5 6">
    <name type="scientific">Natronoarchaeum philippinense</name>
    <dbReference type="NCBI Taxonomy" id="558529"/>
    <lineage>
        <taxon>Archaea</taxon>
        <taxon>Methanobacteriati</taxon>
        <taxon>Methanobacteriota</taxon>
        <taxon>Stenosarchaea group</taxon>
        <taxon>Halobacteria</taxon>
        <taxon>Halobacteriales</taxon>
        <taxon>Natronoarchaeaceae</taxon>
    </lineage>
</organism>
<dbReference type="PROSITE" id="PS00775">
    <property type="entry name" value="GLYCOSYL_HYDROL_F3"/>
    <property type="match status" value="1"/>
</dbReference>
<dbReference type="GO" id="GO:0004553">
    <property type="term" value="F:hydrolase activity, hydrolyzing O-glycosyl compounds"/>
    <property type="evidence" value="ECO:0007669"/>
    <property type="project" value="InterPro"/>
</dbReference>
<dbReference type="OrthoDB" id="30657at2157"/>
<keyword evidence="2" id="KW-0378">Hydrolase</keyword>
<accession>A0A285PA84</accession>
<dbReference type="EMBL" id="OBEJ01000004">
    <property type="protein sequence ID" value="SNZ17046.1"/>
    <property type="molecule type" value="Genomic_DNA"/>
</dbReference>
<dbReference type="Pfam" id="PF01915">
    <property type="entry name" value="Glyco_hydro_3_C"/>
    <property type="match status" value="1"/>
</dbReference>
<dbReference type="InterPro" id="IPR001764">
    <property type="entry name" value="Glyco_hydro_3_N"/>
</dbReference>
<protein>
    <submittedName>
        <fullName evidence="5">Beta-glucosidase</fullName>
    </submittedName>
</protein>
<dbReference type="PANTHER" id="PTHR42715">
    <property type="entry name" value="BETA-GLUCOSIDASE"/>
    <property type="match status" value="1"/>
</dbReference>
<dbReference type="Gene3D" id="3.20.20.300">
    <property type="entry name" value="Glycoside hydrolase, family 3, N-terminal domain"/>
    <property type="match status" value="1"/>
</dbReference>
<dbReference type="SUPFAM" id="SSF51445">
    <property type="entry name" value="(Trans)glycosidases"/>
    <property type="match status" value="1"/>
</dbReference>
<dbReference type="FunFam" id="3.20.20.300:FF:000005">
    <property type="entry name" value="Periplasmic beta-glucosidase"/>
    <property type="match status" value="1"/>
</dbReference>
<sequence length="730" mass="79329">MSMMQACASDEERAEIDRKVESLLEEMTLDEKVGQLNQYNGSEQTGPAVEDVDVEAEIRDGRVGSILNASGLESHVEYQQLAVEESRLGIPLLFGYDVVHGYETLFPIPLGEAASWNPGAAKEAASIAAAEAAADGYHWSFGPPVDVTRDARWGRAMETSGEDPHLGSELAAARVEGFQGDDLAATDTVLACAKHYAAYGEVKAGREYNTVDISESTLRDIHLPPFEAAVDAGVGTVMNAFTDYDGVPAGASEHLVRDVLKGEMGFDGFVVSDWNSFRELIYHGVAADEREAAERAMMGGSDMDMVGHIYNHELADLVDDGVVPEAYLDEAVRRVLRTKYLLGLFEDPYKYFDEDRREETIRADAHHETARDVARESIVLMDNDDAVLPLDSPDEIAVVGGLADSADDVLGDWRARGHPDYAVSVLDGITEAAGDGIDVTYAKGCERTGESSEQLRQDAVDAVADADVAVVAVGETWELSGECSSRTDIGLPGEQRKLLEALVETDTPVTAVLMNGRPLAVPWLAENVPAILETWFLGSQAGNAIADVLFGEYNPSGKLPITFPRSLGQVPIHYNHPPTGRPKEQAEPGWGTSYLDEANDPLYAFGHGLSYTSFAYTDLELSADAVDMDERLQVQVTVENGGSVAGEEVVQLYVHDLVGSRTRPVKELKGFEKIELEPGERRTVEFELESDDLAFWTLDEEFAAEPGEFRVMAGSASDDIRCADSFELVE</sequence>
<keyword evidence="6" id="KW-1185">Reference proteome</keyword>
<dbReference type="InterPro" id="IPR019800">
    <property type="entry name" value="Glyco_hydro_3_AS"/>
</dbReference>
<dbReference type="SUPFAM" id="SSF52279">
    <property type="entry name" value="Beta-D-glucan exohydrolase, C-terminal domain"/>
    <property type="match status" value="1"/>
</dbReference>
<evidence type="ECO:0000313" key="5">
    <source>
        <dbReference type="EMBL" id="SNZ17046.1"/>
    </source>
</evidence>
<reference evidence="5 6" key="1">
    <citation type="submission" date="2017-09" db="EMBL/GenBank/DDBJ databases">
        <authorList>
            <person name="Ehlers B."/>
            <person name="Leendertz F.H."/>
        </authorList>
    </citation>
    <scope>NUCLEOTIDE SEQUENCE [LARGE SCALE GENOMIC DNA]</scope>
    <source>
        <strain evidence="5 6">DSM 27208</strain>
    </source>
</reference>
<dbReference type="InterPro" id="IPR017853">
    <property type="entry name" value="GH"/>
</dbReference>
<dbReference type="InterPro" id="IPR002772">
    <property type="entry name" value="Glyco_hydro_3_C"/>
</dbReference>
<evidence type="ECO:0000259" key="4">
    <source>
        <dbReference type="SMART" id="SM01217"/>
    </source>
</evidence>
<evidence type="ECO:0000313" key="6">
    <source>
        <dbReference type="Proteomes" id="UP000219453"/>
    </source>
</evidence>
<evidence type="ECO:0000256" key="2">
    <source>
        <dbReference type="ARBA" id="ARBA00022801"/>
    </source>
</evidence>
<feature type="domain" description="Fibronectin type III-like" evidence="4">
    <location>
        <begin position="648"/>
        <end position="717"/>
    </location>
</feature>
<proteinExistence type="inferred from homology"/>
<dbReference type="AlphaFoldDB" id="A0A285PA84"/>
<keyword evidence="3" id="KW-0119">Carbohydrate metabolism</keyword>
<evidence type="ECO:0000256" key="1">
    <source>
        <dbReference type="ARBA" id="ARBA00005336"/>
    </source>
</evidence>
<dbReference type="SMART" id="SM01217">
    <property type="entry name" value="Fn3_like"/>
    <property type="match status" value="1"/>
</dbReference>
<dbReference type="Proteomes" id="UP000219453">
    <property type="component" value="Unassembled WGS sequence"/>
</dbReference>
<dbReference type="FunFam" id="2.60.40.10:FF:000495">
    <property type="entry name" value="Periplasmic beta-glucosidase"/>
    <property type="match status" value="1"/>
</dbReference>
<dbReference type="Pfam" id="PF00933">
    <property type="entry name" value="Glyco_hydro_3"/>
    <property type="match status" value="1"/>
</dbReference>
<dbReference type="InterPro" id="IPR050288">
    <property type="entry name" value="Cellulose_deg_GH3"/>
</dbReference>
<name>A0A285PA84_NATPI</name>
<comment type="similarity">
    <text evidence="1">Belongs to the glycosyl hydrolase 3 family.</text>
</comment>
<gene>
    <name evidence="5" type="ORF">SAMN06269185_2865</name>
</gene>
<dbReference type="InterPro" id="IPR026891">
    <property type="entry name" value="Fn3-like"/>
</dbReference>
<dbReference type="Gene3D" id="2.60.40.10">
    <property type="entry name" value="Immunoglobulins"/>
    <property type="match status" value="1"/>
</dbReference>
<dbReference type="InterPro" id="IPR036881">
    <property type="entry name" value="Glyco_hydro_3_C_sf"/>
</dbReference>
<dbReference type="InterPro" id="IPR013783">
    <property type="entry name" value="Ig-like_fold"/>
</dbReference>
<dbReference type="Gene3D" id="3.40.50.1700">
    <property type="entry name" value="Glycoside hydrolase family 3 C-terminal domain"/>
    <property type="match status" value="1"/>
</dbReference>